<evidence type="ECO:0000313" key="2">
    <source>
        <dbReference type="Proteomes" id="UP000008068"/>
    </source>
</evidence>
<keyword evidence="2" id="KW-1185">Reference proteome</keyword>
<organism evidence="2">
    <name type="scientific">Caenorhabditis brenneri</name>
    <name type="common">Nematode worm</name>
    <dbReference type="NCBI Taxonomy" id="135651"/>
    <lineage>
        <taxon>Eukaryota</taxon>
        <taxon>Metazoa</taxon>
        <taxon>Ecdysozoa</taxon>
        <taxon>Nematoda</taxon>
        <taxon>Chromadorea</taxon>
        <taxon>Rhabditida</taxon>
        <taxon>Rhabditina</taxon>
        <taxon>Rhabditomorpha</taxon>
        <taxon>Rhabditoidea</taxon>
        <taxon>Rhabditidae</taxon>
        <taxon>Peloderinae</taxon>
        <taxon>Caenorhabditis</taxon>
    </lineage>
</organism>
<reference evidence="2" key="1">
    <citation type="submission" date="2011-07" db="EMBL/GenBank/DDBJ databases">
        <authorList>
            <consortium name="Caenorhabditis brenneri Sequencing and Analysis Consortium"/>
            <person name="Wilson R.K."/>
        </authorList>
    </citation>
    <scope>NUCLEOTIDE SEQUENCE [LARGE SCALE GENOMIC DNA]</scope>
    <source>
        <strain evidence="2">PB2801</strain>
    </source>
</reference>
<evidence type="ECO:0000313" key="1">
    <source>
        <dbReference type="EMBL" id="EGT41434.1"/>
    </source>
</evidence>
<gene>
    <name evidence="1" type="ORF">CAEBREN_07797</name>
</gene>
<proteinExistence type="predicted"/>
<accession>G0PNE1</accession>
<protein>
    <submittedName>
        <fullName evidence="1">Uncharacterized protein</fullName>
    </submittedName>
</protein>
<dbReference type="InParanoid" id="G0PNE1"/>
<dbReference type="Proteomes" id="UP000008068">
    <property type="component" value="Unassembled WGS sequence"/>
</dbReference>
<sequence>MHPTIAVVSFFT</sequence>
<name>G0PNE1_CAEBE</name>
<dbReference type="EMBL" id="GL381862">
    <property type="protein sequence ID" value="EGT41434.1"/>
    <property type="molecule type" value="Genomic_DNA"/>
</dbReference>